<dbReference type="Pfam" id="PF13185">
    <property type="entry name" value="GAF_2"/>
    <property type="match status" value="2"/>
</dbReference>
<protein>
    <submittedName>
        <fullName evidence="13">GAF domain-containing protein</fullName>
    </submittedName>
</protein>
<dbReference type="RefSeq" id="WP_235053091.1">
    <property type="nucleotide sequence ID" value="NZ_JAKFHA010000008.1"/>
</dbReference>
<evidence type="ECO:0000256" key="6">
    <source>
        <dbReference type="ARBA" id="ARBA00022723"/>
    </source>
</evidence>
<dbReference type="AlphaFoldDB" id="A0AA41U4D1"/>
<keyword evidence="7" id="KW-0418">Kinase</keyword>
<comment type="cofactor">
    <cofactor evidence="2">
        <name>heme</name>
        <dbReference type="ChEBI" id="CHEBI:30413"/>
    </cofactor>
</comment>
<dbReference type="CDD" id="cd16917">
    <property type="entry name" value="HATPase_UhpB-NarQ-NarX-like"/>
    <property type="match status" value="1"/>
</dbReference>
<evidence type="ECO:0000313" key="14">
    <source>
        <dbReference type="Proteomes" id="UP001165378"/>
    </source>
</evidence>
<evidence type="ECO:0000256" key="5">
    <source>
        <dbReference type="ARBA" id="ARBA00022679"/>
    </source>
</evidence>
<dbReference type="GO" id="GO:0000287">
    <property type="term" value="F:magnesium ion binding"/>
    <property type="evidence" value="ECO:0007669"/>
    <property type="project" value="UniProtKB-ARBA"/>
</dbReference>
<dbReference type="InterPro" id="IPR003594">
    <property type="entry name" value="HATPase_dom"/>
</dbReference>
<evidence type="ECO:0000256" key="7">
    <source>
        <dbReference type="ARBA" id="ARBA00022777"/>
    </source>
</evidence>
<dbReference type="Gene3D" id="3.30.565.10">
    <property type="entry name" value="Histidine kinase-like ATPase, C-terminal domain"/>
    <property type="match status" value="1"/>
</dbReference>
<evidence type="ECO:0000259" key="12">
    <source>
        <dbReference type="SMART" id="SM00387"/>
    </source>
</evidence>
<dbReference type="Pfam" id="PF07730">
    <property type="entry name" value="HisKA_3"/>
    <property type="match status" value="1"/>
</dbReference>
<keyword evidence="9" id="KW-0408">Iron</keyword>
<keyword evidence="5" id="KW-0808">Transferase</keyword>
<evidence type="ECO:0000256" key="1">
    <source>
        <dbReference type="ARBA" id="ARBA00001946"/>
    </source>
</evidence>
<keyword evidence="14" id="KW-1185">Reference proteome</keyword>
<name>A0AA41U4D1_9ACTN</name>
<accession>A0AA41U4D1</accession>
<keyword evidence="10" id="KW-0902">Two-component regulatory system</keyword>
<dbReference type="InterPro" id="IPR029016">
    <property type="entry name" value="GAF-like_dom_sf"/>
</dbReference>
<dbReference type="GO" id="GO:0019826">
    <property type="term" value="F:oxygen sensor activity"/>
    <property type="evidence" value="ECO:0007669"/>
    <property type="project" value="UniProtKB-ARBA"/>
</dbReference>
<evidence type="ECO:0000313" key="13">
    <source>
        <dbReference type="EMBL" id="MCF2528929.1"/>
    </source>
</evidence>
<evidence type="ECO:0000256" key="10">
    <source>
        <dbReference type="ARBA" id="ARBA00023012"/>
    </source>
</evidence>
<dbReference type="SUPFAM" id="SSF55874">
    <property type="entry name" value="ATPase domain of HSP90 chaperone/DNA topoisomerase II/histidine kinase"/>
    <property type="match status" value="1"/>
</dbReference>
<feature type="domain" description="Histidine kinase/HSP90-like ATPase" evidence="12">
    <location>
        <begin position="486"/>
        <end position="578"/>
    </location>
</feature>
<dbReference type="GO" id="GO:0019825">
    <property type="term" value="F:oxygen binding"/>
    <property type="evidence" value="ECO:0007669"/>
    <property type="project" value="UniProtKB-ARBA"/>
</dbReference>
<evidence type="ECO:0000256" key="9">
    <source>
        <dbReference type="ARBA" id="ARBA00023004"/>
    </source>
</evidence>
<dbReference type="GO" id="GO:0046983">
    <property type="term" value="F:protein dimerization activity"/>
    <property type="evidence" value="ECO:0007669"/>
    <property type="project" value="InterPro"/>
</dbReference>
<dbReference type="InterPro" id="IPR011712">
    <property type="entry name" value="Sig_transdc_His_kin_sub3_dim/P"/>
</dbReference>
<dbReference type="SMART" id="SM00387">
    <property type="entry name" value="HATPase_c"/>
    <property type="match status" value="1"/>
</dbReference>
<dbReference type="FunFam" id="3.30.450.40:FF:000052">
    <property type="entry name" value="Oxygen sensor histidine kinase response regulator DevS/DosS"/>
    <property type="match status" value="1"/>
</dbReference>
<dbReference type="InterPro" id="IPR036890">
    <property type="entry name" value="HATPase_C_sf"/>
</dbReference>
<keyword evidence="4" id="KW-0597">Phosphoprotein</keyword>
<dbReference type="Proteomes" id="UP001165378">
    <property type="component" value="Unassembled WGS sequence"/>
</dbReference>
<evidence type="ECO:0000256" key="3">
    <source>
        <dbReference type="ARBA" id="ARBA00022490"/>
    </source>
</evidence>
<feature type="domain" description="GAF" evidence="11">
    <location>
        <begin position="57"/>
        <end position="204"/>
    </location>
</feature>
<dbReference type="PANTHER" id="PTHR24421">
    <property type="entry name" value="NITRATE/NITRITE SENSOR PROTEIN NARX-RELATED"/>
    <property type="match status" value="1"/>
</dbReference>
<keyword evidence="3" id="KW-0963">Cytoplasm</keyword>
<dbReference type="GO" id="GO:0020037">
    <property type="term" value="F:heme binding"/>
    <property type="evidence" value="ECO:0007669"/>
    <property type="project" value="UniProtKB-ARBA"/>
</dbReference>
<dbReference type="InterPro" id="IPR003018">
    <property type="entry name" value="GAF"/>
</dbReference>
<dbReference type="GO" id="GO:0070483">
    <property type="term" value="P:detection of hypoxia"/>
    <property type="evidence" value="ECO:0007669"/>
    <property type="project" value="UniProtKB-ARBA"/>
</dbReference>
<dbReference type="SUPFAM" id="SSF55781">
    <property type="entry name" value="GAF domain-like"/>
    <property type="match status" value="2"/>
</dbReference>
<dbReference type="GO" id="GO:0070025">
    <property type="term" value="F:carbon monoxide binding"/>
    <property type="evidence" value="ECO:0007669"/>
    <property type="project" value="UniProtKB-ARBA"/>
</dbReference>
<dbReference type="PANTHER" id="PTHR24421:SF56">
    <property type="entry name" value="OXYGEN SENSOR HISTIDINE KINASE RESPONSE REGULATOR DOST"/>
    <property type="match status" value="1"/>
</dbReference>
<dbReference type="SMART" id="SM00065">
    <property type="entry name" value="GAF"/>
    <property type="match status" value="2"/>
</dbReference>
<dbReference type="Pfam" id="PF02518">
    <property type="entry name" value="HATPase_c"/>
    <property type="match status" value="1"/>
</dbReference>
<evidence type="ECO:0000256" key="2">
    <source>
        <dbReference type="ARBA" id="ARBA00001971"/>
    </source>
</evidence>
<dbReference type="InterPro" id="IPR050482">
    <property type="entry name" value="Sensor_HK_TwoCompSys"/>
</dbReference>
<sequence>MPDEAEPTEARERAPIPRMRLDELLDELQAHIGVVRATRDRVHTLLEAVLAVGSDLELETVLRRIVESAIALVDAQYGALGVIGDEERLARFLPVGMDAETIAKIGPFPSGRGILGLVIRDPHPVRLHEISDHADSFGFPANHPPMHTFLGVPIRIRDEVFGNLYLTEKRGGADFDEDDEAVLRTLAAAAGVAIDNARLYDQAKRREQWLTAASDLTRSLLSGAAPSDALRAFAATVREMAGADLVTIAVPVPGTDDLVVDAADGERADAVRGLVLSGGATLAGKVYSSGETAVSEDLSADPRVQHHGVNDIYGGFGPGFMLPLGTADHVRGVLQVMSRSGRPAFSEPVVAMVSGFAGHAALALEVAERRRDAELLTVFQDRDRIARDLHDVAIQRLFASGMTLQGVTRIVGRKDAADMIMQTVDDLDETIRLIRSTIFSLKARERGQATGLRARVLQLADQAAEQLGFAPTLRLEGLLDTAPPEEFGEHILAVLREAISNSARHAKATRVEVSLEAGPTSVTAVVTDNGIGIPADRTRSSGLDNLAARAAQLGGTFSVAARSGGPGTVVTWQAPYPDAGPADGRRG</sequence>
<comment type="cofactor">
    <cofactor evidence="1">
        <name>Mg(2+)</name>
        <dbReference type="ChEBI" id="CHEBI:18420"/>
    </cofactor>
</comment>
<dbReference type="Gene3D" id="3.30.450.40">
    <property type="match status" value="2"/>
</dbReference>
<keyword evidence="8" id="KW-0460">Magnesium</keyword>
<evidence type="ECO:0000256" key="8">
    <source>
        <dbReference type="ARBA" id="ARBA00022842"/>
    </source>
</evidence>
<evidence type="ECO:0000259" key="11">
    <source>
        <dbReference type="SMART" id="SM00065"/>
    </source>
</evidence>
<dbReference type="EMBL" id="JAKFHA010000008">
    <property type="protein sequence ID" value="MCF2528929.1"/>
    <property type="molecule type" value="Genomic_DNA"/>
</dbReference>
<comment type="caution">
    <text evidence="13">The sequence shown here is derived from an EMBL/GenBank/DDBJ whole genome shotgun (WGS) entry which is preliminary data.</text>
</comment>
<organism evidence="13 14">
    <name type="scientific">Yinghuangia soli</name>
    <dbReference type="NCBI Taxonomy" id="2908204"/>
    <lineage>
        <taxon>Bacteria</taxon>
        <taxon>Bacillati</taxon>
        <taxon>Actinomycetota</taxon>
        <taxon>Actinomycetes</taxon>
        <taxon>Kitasatosporales</taxon>
        <taxon>Streptomycetaceae</taxon>
        <taxon>Yinghuangia</taxon>
    </lineage>
</organism>
<dbReference type="GO" id="GO:0016020">
    <property type="term" value="C:membrane"/>
    <property type="evidence" value="ECO:0007669"/>
    <property type="project" value="InterPro"/>
</dbReference>
<dbReference type="GO" id="GO:0000155">
    <property type="term" value="F:phosphorelay sensor kinase activity"/>
    <property type="evidence" value="ECO:0007669"/>
    <property type="project" value="InterPro"/>
</dbReference>
<reference evidence="13" key="1">
    <citation type="submission" date="2022-01" db="EMBL/GenBank/DDBJ databases">
        <title>Genome-Based Taxonomic Classification of the Phylum Actinobacteria.</title>
        <authorList>
            <person name="Gao Y."/>
        </authorList>
    </citation>
    <scope>NUCLEOTIDE SEQUENCE</scope>
    <source>
        <strain evidence="13">KLBMP 8922</strain>
    </source>
</reference>
<dbReference type="Gene3D" id="1.20.5.1930">
    <property type="match status" value="1"/>
</dbReference>
<keyword evidence="6" id="KW-0479">Metal-binding</keyword>
<proteinExistence type="predicted"/>
<dbReference type="GO" id="GO:0070026">
    <property type="term" value="F:nitric oxide binding"/>
    <property type="evidence" value="ECO:0007669"/>
    <property type="project" value="UniProtKB-ARBA"/>
</dbReference>
<gene>
    <name evidence="13" type="ORF">LZ495_17120</name>
</gene>
<feature type="domain" description="GAF" evidence="11">
    <location>
        <begin position="225"/>
        <end position="374"/>
    </location>
</feature>
<dbReference type="GO" id="GO:0005524">
    <property type="term" value="F:ATP binding"/>
    <property type="evidence" value="ECO:0007669"/>
    <property type="project" value="UniProtKB-ARBA"/>
</dbReference>
<evidence type="ECO:0000256" key="4">
    <source>
        <dbReference type="ARBA" id="ARBA00022553"/>
    </source>
</evidence>